<sequence length="293" mass="33966">MTSCISDQEEFIVYSSDGEYPIVYLAKECEDESSSDSSTRPKESLNSDLEDVVKPINFQGCEISDEVSAEKYLERFVLDNNEVINDFSSYLEALRPFSSENRQGSRISLPEEEERNLYETVKNLVSELNEADLLQIMLPQVEEEDKQDGLEKLKTQGSSTQSKHLFRKDNVRKATIRALNKVAKTHLDQYLERYYVRTGKDLKRYFLQYKEEGFDCVKTCMEEVLGYSLPDIDTKEVYAIFFDLCLRKKNAIKAMVTFSSKSERKQISEALKRYKKQGKSYTKEDGEYSPSEE</sequence>
<gene>
    <name evidence="1" type="ORF">ECRASSUSDP1_LOCUS17699</name>
</gene>
<dbReference type="EMBL" id="CAMPGE010017884">
    <property type="protein sequence ID" value="CAI2376330.1"/>
    <property type="molecule type" value="Genomic_DNA"/>
</dbReference>
<evidence type="ECO:0000313" key="2">
    <source>
        <dbReference type="Proteomes" id="UP001295684"/>
    </source>
</evidence>
<evidence type="ECO:0000313" key="1">
    <source>
        <dbReference type="EMBL" id="CAI2376330.1"/>
    </source>
</evidence>
<proteinExistence type="predicted"/>
<dbReference type="AlphaFoldDB" id="A0AAD1XPU0"/>
<organism evidence="1 2">
    <name type="scientific">Euplotes crassus</name>
    <dbReference type="NCBI Taxonomy" id="5936"/>
    <lineage>
        <taxon>Eukaryota</taxon>
        <taxon>Sar</taxon>
        <taxon>Alveolata</taxon>
        <taxon>Ciliophora</taxon>
        <taxon>Intramacronucleata</taxon>
        <taxon>Spirotrichea</taxon>
        <taxon>Hypotrichia</taxon>
        <taxon>Euplotida</taxon>
        <taxon>Euplotidae</taxon>
        <taxon>Moneuplotes</taxon>
    </lineage>
</organism>
<reference evidence="1" key="1">
    <citation type="submission" date="2023-07" db="EMBL/GenBank/DDBJ databases">
        <authorList>
            <consortium name="AG Swart"/>
            <person name="Singh M."/>
            <person name="Singh A."/>
            <person name="Seah K."/>
            <person name="Emmerich C."/>
        </authorList>
    </citation>
    <scope>NUCLEOTIDE SEQUENCE</scope>
    <source>
        <strain evidence="1">DP1</strain>
    </source>
</reference>
<dbReference type="Proteomes" id="UP001295684">
    <property type="component" value="Unassembled WGS sequence"/>
</dbReference>
<name>A0AAD1XPU0_EUPCR</name>
<protein>
    <submittedName>
        <fullName evidence="1">Uncharacterized protein</fullName>
    </submittedName>
</protein>
<accession>A0AAD1XPU0</accession>
<keyword evidence="2" id="KW-1185">Reference proteome</keyword>
<comment type="caution">
    <text evidence="1">The sequence shown here is derived from an EMBL/GenBank/DDBJ whole genome shotgun (WGS) entry which is preliminary data.</text>
</comment>